<protein>
    <submittedName>
        <fullName evidence="1">Uncharacterized protein</fullName>
    </submittedName>
</protein>
<dbReference type="OrthoDB" id="3561867at2759"/>
<reference evidence="1 2" key="1">
    <citation type="submission" date="2016-04" db="EMBL/GenBank/DDBJ databases">
        <title>A degradative enzymes factory behind the ericoid mycorrhizal symbiosis.</title>
        <authorList>
            <consortium name="DOE Joint Genome Institute"/>
            <person name="Martino E."/>
            <person name="Morin E."/>
            <person name="Grelet G."/>
            <person name="Kuo A."/>
            <person name="Kohler A."/>
            <person name="Daghino S."/>
            <person name="Barry K."/>
            <person name="Choi C."/>
            <person name="Cichocki N."/>
            <person name="Clum A."/>
            <person name="Copeland A."/>
            <person name="Hainaut M."/>
            <person name="Haridas S."/>
            <person name="Labutti K."/>
            <person name="Lindquist E."/>
            <person name="Lipzen A."/>
            <person name="Khouja H.-R."/>
            <person name="Murat C."/>
            <person name="Ohm R."/>
            <person name="Olson A."/>
            <person name="Spatafora J."/>
            <person name="Veneault-Fourrey C."/>
            <person name="Henrissat B."/>
            <person name="Grigoriev I."/>
            <person name="Martin F."/>
            <person name="Perotto S."/>
        </authorList>
    </citation>
    <scope>NUCLEOTIDE SEQUENCE [LARGE SCALE GENOMIC DNA]</scope>
    <source>
        <strain evidence="1 2">F</strain>
    </source>
</reference>
<keyword evidence="2" id="KW-1185">Reference proteome</keyword>
<evidence type="ECO:0000313" key="1">
    <source>
        <dbReference type="EMBL" id="PMD43227.1"/>
    </source>
</evidence>
<dbReference type="InterPro" id="IPR043128">
    <property type="entry name" value="Rev_trsase/Diguanyl_cyclase"/>
</dbReference>
<proteinExistence type="predicted"/>
<dbReference type="SUPFAM" id="SSF56672">
    <property type="entry name" value="DNA/RNA polymerases"/>
    <property type="match status" value="1"/>
</dbReference>
<sequence>YINYALIGLVDITYIVYLNNILIYSKNPEDYIKLFTNLEKYEFNIEKVKFLGFILSPNSIVIEASRVTTIRD</sequence>
<dbReference type="InterPro" id="IPR043502">
    <property type="entry name" value="DNA/RNA_pol_sf"/>
</dbReference>
<dbReference type="Gene3D" id="3.30.70.270">
    <property type="match status" value="1"/>
</dbReference>
<evidence type="ECO:0000313" key="2">
    <source>
        <dbReference type="Proteomes" id="UP000235786"/>
    </source>
</evidence>
<accession>A0A2J6RXJ5</accession>
<dbReference type="EMBL" id="KZ613942">
    <property type="protein sequence ID" value="PMD43227.1"/>
    <property type="molecule type" value="Genomic_DNA"/>
</dbReference>
<name>A0A2J6RXJ5_HYAVF</name>
<dbReference type="STRING" id="1149755.A0A2J6RXJ5"/>
<gene>
    <name evidence="1" type="ORF">L207DRAFT_423481</name>
</gene>
<feature type="non-terminal residue" evidence="1">
    <location>
        <position position="1"/>
    </location>
</feature>
<dbReference type="AlphaFoldDB" id="A0A2J6RXJ5"/>
<organism evidence="1 2">
    <name type="scientific">Hyaloscypha variabilis (strain UAMH 11265 / GT02V1 / F)</name>
    <name type="common">Meliniomyces variabilis</name>
    <dbReference type="NCBI Taxonomy" id="1149755"/>
    <lineage>
        <taxon>Eukaryota</taxon>
        <taxon>Fungi</taxon>
        <taxon>Dikarya</taxon>
        <taxon>Ascomycota</taxon>
        <taxon>Pezizomycotina</taxon>
        <taxon>Leotiomycetes</taxon>
        <taxon>Helotiales</taxon>
        <taxon>Hyaloscyphaceae</taxon>
        <taxon>Hyaloscypha</taxon>
        <taxon>Hyaloscypha variabilis</taxon>
    </lineage>
</organism>
<dbReference type="Proteomes" id="UP000235786">
    <property type="component" value="Unassembled WGS sequence"/>
</dbReference>